<comment type="subcellular location">
    <subcellularLocation>
        <location evidence="1">Cell inner membrane</location>
        <topology evidence="1">Single-pass membrane protein</topology>
    </subcellularLocation>
</comment>
<evidence type="ECO:0000256" key="3">
    <source>
        <dbReference type="ARBA" id="ARBA00022448"/>
    </source>
</evidence>
<evidence type="ECO:0000313" key="11">
    <source>
        <dbReference type="Proteomes" id="UP000317901"/>
    </source>
</evidence>
<evidence type="ECO:0000256" key="5">
    <source>
        <dbReference type="ARBA" id="ARBA00022519"/>
    </source>
</evidence>
<comment type="caution">
    <text evidence="10">The sequence shown here is derived from an EMBL/GenBank/DDBJ whole genome shotgun (WGS) entry which is preliminary data.</text>
</comment>
<dbReference type="GO" id="GO:0015628">
    <property type="term" value="P:protein secretion by the type II secretion system"/>
    <property type="evidence" value="ECO:0007669"/>
    <property type="project" value="InterPro"/>
</dbReference>
<dbReference type="RefSeq" id="WP_146424753.1">
    <property type="nucleotide sequence ID" value="NZ_VFIP01000002.1"/>
</dbReference>
<proteinExistence type="inferred from homology"/>
<comment type="similarity">
    <text evidence="2">Belongs to the GSP M family.</text>
</comment>
<name>A0A5C5Q5P4_9PSED</name>
<evidence type="ECO:0000256" key="2">
    <source>
        <dbReference type="ARBA" id="ARBA00010637"/>
    </source>
</evidence>
<evidence type="ECO:0000256" key="4">
    <source>
        <dbReference type="ARBA" id="ARBA00022475"/>
    </source>
</evidence>
<reference evidence="10 11" key="1">
    <citation type="submission" date="2019-06" db="EMBL/GenBank/DDBJ databases">
        <title>Pseudomonas bimorpha sp. nov. isolated from bovine raw milk and skim milk concentrate.</title>
        <authorList>
            <person name="Hofmann K."/>
            <person name="Huptas C."/>
            <person name="Doll E."/>
            <person name="Scherer S."/>
            <person name="Wenning M."/>
        </authorList>
    </citation>
    <scope>NUCLEOTIDE SEQUENCE [LARGE SCALE GENOMIC DNA]</scope>
    <source>
        <strain evidence="10 11">DSM 108990</strain>
    </source>
</reference>
<accession>A0A5C5Q5P4</accession>
<evidence type="ECO:0000256" key="1">
    <source>
        <dbReference type="ARBA" id="ARBA00004377"/>
    </source>
</evidence>
<keyword evidence="7" id="KW-0653">Protein transport</keyword>
<keyword evidence="5" id="KW-0997">Cell inner membrane</keyword>
<keyword evidence="3" id="KW-0813">Transport</keyword>
<dbReference type="AlphaFoldDB" id="A0A5C5Q5P4"/>
<keyword evidence="8" id="KW-1133">Transmembrane helix</keyword>
<evidence type="ECO:0000313" key="10">
    <source>
        <dbReference type="EMBL" id="TWS00520.1"/>
    </source>
</evidence>
<dbReference type="OrthoDB" id="7029255at2"/>
<evidence type="ECO:0000256" key="7">
    <source>
        <dbReference type="ARBA" id="ARBA00022927"/>
    </source>
</evidence>
<keyword evidence="9" id="KW-0472">Membrane</keyword>
<keyword evidence="6" id="KW-0812">Transmembrane</keyword>
<dbReference type="Proteomes" id="UP000317901">
    <property type="component" value="Unassembled WGS sequence"/>
</dbReference>
<evidence type="ECO:0000256" key="8">
    <source>
        <dbReference type="ARBA" id="ARBA00022989"/>
    </source>
</evidence>
<organism evidence="10 11">
    <name type="scientific">Pseudomonas saxonica</name>
    <dbReference type="NCBI Taxonomy" id="2600598"/>
    <lineage>
        <taxon>Bacteria</taxon>
        <taxon>Pseudomonadati</taxon>
        <taxon>Pseudomonadota</taxon>
        <taxon>Gammaproteobacteria</taxon>
        <taxon>Pseudomonadales</taxon>
        <taxon>Pseudomonadaceae</taxon>
        <taxon>Pseudomonas</taxon>
    </lineage>
</organism>
<evidence type="ECO:0000256" key="6">
    <source>
        <dbReference type="ARBA" id="ARBA00022692"/>
    </source>
</evidence>
<dbReference type="SUPFAM" id="SSF103054">
    <property type="entry name" value="General secretion pathway protein M, EpsM"/>
    <property type="match status" value="1"/>
</dbReference>
<dbReference type="EMBL" id="VFIP01000002">
    <property type="protein sequence ID" value="TWS00520.1"/>
    <property type="molecule type" value="Genomic_DNA"/>
</dbReference>
<dbReference type="GO" id="GO:0005886">
    <property type="term" value="C:plasma membrane"/>
    <property type="evidence" value="ECO:0007669"/>
    <property type="project" value="UniProtKB-SubCell"/>
</dbReference>
<sequence>MKARLRERWLQLPRRDRQLCAVLAVFLLIVVSVYGLWLPARQRLATAEALYLKHLAQAAEVQQARPTLAAKVFDQPLSTRLSESAARSGLNVQQFDVDAAGIRIGLNGDATTVLGWLHRIEQEGAQFENLSLEKQDSGLQAQLLINNPE</sequence>
<dbReference type="InterPro" id="IPR007690">
    <property type="entry name" value="T2SS_GspM"/>
</dbReference>
<dbReference type="InterPro" id="IPR023229">
    <property type="entry name" value="T2SS_M_periplasmic_sf"/>
</dbReference>
<dbReference type="GO" id="GO:0015627">
    <property type="term" value="C:type II protein secretion system complex"/>
    <property type="evidence" value="ECO:0007669"/>
    <property type="project" value="InterPro"/>
</dbReference>
<evidence type="ECO:0000256" key="9">
    <source>
        <dbReference type="ARBA" id="ARBA00023136"/>
    </source>
</evidence>
<protein>
    <submittedName>
        <fullName evidence="10">Type II secretion system protein M</fullName>
    </submittedName>
</protein>
<gene>
    <name evidence="10" type="ORF">FJD37_01820</name>
</gene>
<keyword evidence="4" id="KW-1003">Cell membrane</keyword>
<dbReference type="Pfam" id="PF04612">
    <property type="entry name" value="T2SSM"/>
    <property type="match status" value="1"/>
</dbReference>